<organism evidence="2 3">
    <name type="scientific">Chryseobacterium carnipullorum</name>
    <dbReference type="NCBI Taxonomy" id="1124835"/>
    <lineage>
        <taxon>Bacteria</taxon>
        <taxon>Pseudomonadati</taxon>
        <taxon>Bacteroidota</taxon>
        <taxon>Flavobacteriia</taxon>
        <taxon>Flavobacteriales</taxon>
        <taxon>Weeksellaceae</taxon>
        <taxon>Chryseobacterium group</taxon>
        <taxon>Chryseobacterium</taxon>
    </lineage>
</organism>
<evidence type="ECO:0000313" key="2">
    <source>
        <dbReference type="EMBL" id="AZA47441.1"/>
    </source>
</evidence>
<keyword evidence="1" id="KW-1133">Transmembrane helix</keyword>
<accession>A0A3G6NP42</accession>
<dbReference type="Proteomes" id="UP000273270">
    <property type="component" value="Chromosome"/>
</dbReference>
<dbReference type="EMBL" id="CP033920">
    <property type="protein sequence ID" value="AZA47441.1"/>
    <property type="molecule type" value="Genomic_DNA"/>
</dbReference>
<gene>
    <name evidence="2" type="ORF">EG346_04250</name>
</gene>
<keyword evidence="1" id="KW-0472">Membrane</keyword>
<reference evidence="3" key="1">
    <citation type="submission" date="2018-11" db="EMBL/GenBank/DDBJ databases">
        <title>Proposal to divide the Flavobacteriaceae and reorganize its genera based on Amino Acid Identity values calculated from whole genome sequences.</title>
        <authorList>
            <person name="Nicholson A.C."/>
            <person name="Gulvik C.A."/>
            <person name="Whitney A.M."/>
            <person name="Humrighouse B.W."/>
            <person name="Bell M."/>
            <person name="Holmes B."/>
            <person name="Steigerwalt A.G."/>
            <person name="Villarma A."/>
            <person name="Sheth M."/>
            <person name="Batra D."/>
            <person name="Pryor J."/>
            <person name="Bernardet J.-F."/>
            <person name="Hugo C."/>
            <person name="Kampfer P."/>
            <person name="Newman J."/>
            <person name="McQuiston J.R."/>
        </authorList>
    </citation>
    <scope>NUCLEOTIDE SEQUENCE [LARGE SCALE GENOMIC DNA]</scope>
    <source>
        <strain evidence="3">G0188</strain>
    </source>
</reference>
<dbReference type="RefSeq" id="WP_123877084.1">
    <property type="nucleotide sequence ID" value="NZ_CP033920.1"/>
</dbReference>
<feature type="transmembrane region" description="Helical" evidence="1">
    <location>
        <begin position="15"/>
        <end position="37"/>
    </location>
</feature>
<keyword evidence="3" id="KW-1185">Reference proteome</keyword>
<evidence type="ECO:0000313" key="3">
    <source>
        <dbReference type="Proteomes" id="UP000273270"/>
    </source>
</evidence>
<dbReference type="OrthoDB" id="1274487at2"/>
<keyword evidence="1" id="KW-0812">Transmembrane</keyword>
<evidence type="ECO:0000256" key="1">
    <source>
        <dbReference type="SAM" id="Phobius"/>
    </source>
</evidence>
<protein>
    <submittedName>
        <fullName evidence="2">Uncharacterized protein</fullName>
    </submittedName>
</protein>
<name>A0A3G6NP42_CHRCU</name>
<proteinExistence type="predicted"/>
<dbReference type="KEGG" id="ccau:EG346_04250"/>
<sequence length="124" mass="12595">MNNPLLYNDPNGECLVPLFGVLVASWVAGVVVGTMVAKGMYILKSLVNGTWSWGGFAKSLLLGAVTGAATGGLTGGMSASGFNGAVIVGSMNGAIAGGIDALFSKQNFFTGLYRGALMGGQWQE</sequence>
<dbReference type="AlphaFoldDB" id="A0A3G6NP42"/>